<dbReference type="AlphaFoldDB" id="E2B641"/>
<evidence type="ECO:0000313" key="2">
    <source>
        <dbReference type="Proteomes" id="UP000008237"/>
    </source>
</evidence>
<dbReference type="KEGG" id="hst:105189711"/>
<dbReference type="OrthoDB" id="6624851at2759"/>
<dbReference type="GO" id="GO:1990023">
    <property type="term" value="C:mitotic spindle midzone"/>
    <property type="evidence" value="ECO:0007669"/>
    <property type="project" value="TreeGrafter"/>
</dbReference>
<dbReference type="InterPro" id="IPR039302">
    <property type="entry name" value="MAP10"/>
</dbReference>
<dbReference type="OMA" id="PTEACAC"/>
<dbReference type="EMBL" id="GL445914">
    <property type="protein sequence ID" value="EFN88830.1"/>
    <property type="molecule type" value="Genomic_DNA"/>
</dbReference>
<organism evidence="2">
    <name type="scientific">Harpegnathos saltator</name>
    <name type="common">Jerdon's jumping ant</name>
    <dbReference type="NCBI Taxonomy" id="610380"/>
    <lineage>
        <taxon>Eukaryota</taxon>
        <taxon>Metazoa</taxon>
        <taxon>Ecdysozoa</taxon>
        <taxon>Arthropoda</taxon>
        <taxon>Hexapoda</taxon>
        <taxon>Insecta</taxon>
        <taxon>Pterygota</taxon>
        <taxon>Neoptera</taxon>
        <taxon>Endopterygota</taxon>
        <taxon>Hymenoptera</taxon>
        <taxon>Apocrita</taxon>
        <taxon>Aculeata</taxon>
        <taxon>Formicoidea</taxon>
        <taxon>Formicidae</taxon>
        <taxon>Ponerinae</taxon>
        <taxon>Ponerini</taxon>
        <taxon>Harpegnathos</taxon>
    </lineage>
</organism>
<dbReference type="GO" id="GO:0032467">
    <property type="term" value="P:positive regulation of cytokinesis"/>
    <property type="evidence" value="ECO:0007669"/>
    <property type="project" value="TreeGrafter"/>
</dbReference>
<dbReference type="Pfam" id="PF14924">
    <property type="entry name" value="MAP10_N"/>
    <property type="match status" value="1"/>
</dbReference>
<sequence>MSGEQLFLMEFLVNNVNVPAIRAIHKEILPAKTCVSFQILDLPPMNIYQESPTRACACNDGGQQVFKKGKSCLFALPNVILQKPLCSFPVKMSVHKEFPPGVLPDVMLIGSHQIQACGLINSLLSQQVFKTGDSSRTIKDTFKITTATGQCVGEVTVFIRASCFGRKIVTQFQIPDDEKPYLFKGVDDGPVFQCRRITSVADRQSQVKCVCPARKTSDGSGEAARTCCPAVVGEHRRKDRREDPKVKCPPCCTVAQDTVGRKEAVRKCGCVVKEERTCSCGRSNVKRP</sequence>
<dbReference type="InParanoid" id="E2B641"/>
<dbReference type="GO" id="GO:0030496">
    <property type="term" value="C:midbody"/>
    <property type="evidence" value="ECO:0007669"/>
    <property type="project" value="TreeGrafter"/>
</dbReference>
<dbReference type="GO" id="GO:0031122">
    <property type="term" value="P:cytoplasmic microtubule organization"/>
    <property type="evidence" value="ECO:0007669"/>
    <property type="project" value="TreeGrafter"/>
</dbReference>
<name>E2B641_HARSA</name>
<protein>
    <submittedName>
        <fullName evidence="1">Uncharacterized protein</fullName>
    </submittedName>
</protein>
<evidence type="ECO:0000313" key="1">
    <source>
        <dbReference type="EMBL" id="EFN88830.1"/>
    </source>
</evidence>
<proteinExistence type="predicted"/>
<reference evidence="1 2" key="1">
    <citation type="journal article" date="2010" name="Science">
        <title>Genomic comparison of the ants Camponotus floridanus and Harpegnathos saltator.</title>
        <authorList>
            <person name="Bonasio R."/>
            <person name="Zhang G."/>
            <person name="Ye C."/>
            <person name="Mutti N.S."/>
            <person name="Fang X."/>
            <person name="Qin N."/>
            <person name="Donahue G."/>
            <person name="Yang P."/>
            <person name="Li Q."/>
            <person name="Li C."/>
            <person name="Zhang P."/>
            <person name="Huang Z."/>
            <person name="Berger S.L."/>
            <person name="Reinberg D."/>
            <person name="Wang J."/>
            <person name="Liebig J."/>
        </authorList>
    </citation>
    <scope>NUCLEOTIDE SEQUENCE [LARGE SCALE GENOMIC DNA]</scope>
    <source>
        <strain evidence="1 2">R22 G/1</strain>
    </source>
</reference>
<dbReference type="GO" id="GO:0008017">
    <property type="term" value="F:microtubule binding"/>
    <property type="evidence" value="ECO:0007669"/>
    <property type="project" value="InterPro"/>
</dbReference>
<dbReference type="GO" id="GO:0051256">
    <property type="term" value="P:mitotic spindle midzone assembly"/>
    <property type="evidence" value="ECO:0007669"/>
    <property type="project" value="TreeGrafter"/>
</dbReference>
<dbReference type="PhylomeDB" id="E2B641"/>
<dbReference type="Proteomes" id="UP000008237">
    <property type="component" value="Unassembled WGS sequence"/>
</dbReference>
<dbReference type="GO" id="GO:0005813">
    <property type="term" value="C:centrosome"/>
    <property type="evidence" value="ECO:0007669"/>
    <property type="project" value="TreeGrafter"/>
</dbReference>
<dbReference type="PANTHER" id="PTHR21831:SF2">
    <property type="entry name" value="MICROTUBULE-ASSOCIATED PROTEIN 10"/>
    <property type="match status" value="1"/>
</dbReference>
<dbReference type="PANTHER" id="PTHR21831">
    <property type="entry name" value="MICROTUBULE-ASSOCIATED PROTEIN 10"/>
    <property type="match status" value="1"/>
</dbReference>
<dbReference type="GO" id="GO:0097431">
    <property type="term" value="C:mitotic spindle pole"/>
    <property type="evidence" value="ECO:0007669"/>
    <property type="project" value="TreeGrafter"/>
</dbReference>
<accession>E2B641</accession>
<keyword evidence="2" id="KW-1185">Reference proteome</keyword>
<dbReference type="GO" id="GO:0005881">
    <property type="term" value="C:cytoplasmic microtubule"/>
    <property type="evidence" value="ECO:0007669"/>
    <property type="project" value="TreeGrafter"/>
</dbReference>
<gene>
    <name evidence="1" type="ORF">EAI_08415</name>
</gene>